<organism evidence="20 21">
    <name type="scientific">Dissulfurirhabdus thermomarina</name>
    <dbReference type="NCBI Taxonomy" id="1765737"/>
    <lineage>
        <taxon>Bacteria</taxon>
        <taxon>Deltaproteobacteria</taxon>
        <taxon>Dissulfurirhabdaceae</taxon>
        <taxon>Dissulfurirhabdus</taxon>
    </lineage>
</organism>
<evidence type="ECO:0000256" key="4">
    <source>
        <dbReference type="ARBA" id="ARBA00022475"/>
    </source>
</evidence>
<keyword evidence="7 15" id="KW-0812">Transmembrane</keyword>
<evidence type="ECO:0000256" key="9">
    <source>
        <dbReference type="ARBA" id="ARBA00022777"/>
    </source>
</evidence>
<dbReference type="GO" id="GO:0000155">
    <property type="term" value="F:phosphorelay sensor kinase activity"/>
    <property type="evidence" value="ECO:0007669"/>
    <property type="project" value="InterPro"/>
</dbReference>
<dbReference type="Pfam" id="PF14827">
    <property type="entry name" value="dCache_3"/>
    <property type="match status" value="1"/>
</dbReference>
<dbReference type="InterPro" id="IPR036890">
    <property type="entry name" value="HATPase_C_sf"/>
</dbReference>
<dbReference type="PROSITE" id="PS50113">
    <property type="entry name" value="PAC"/>
    <property type="match status" value="2"/>
</dbReference>
<dbReference type="InterPro" id="IPR013656">
    <property type="entry name" value="PAS_4"/>
</dbReference>
<evidence type="ECO:0000259" key="18">
    <source>
        <dbReference type="PROSITE" id="PS50112"/>
    </source>
</evidence>
<dbReference type="SMART" id="SM00448">
    <property type="entry name" value="REC"/>
    <property type="match status" value="1"/>
</dbReference>
<dbReference type="Pfam" id="PF00072">
    <property type="entry name" value="Response_reg"/>
    <property type="match status" value="1"/>
</dbReference>
<dbReference type="PROSITE" id="PS50110">
    <property type="entry name" value="RESPONSE_REGULATORY"/>
    <property type="match status" value="1"/>
</dbReference>
<keyword evidence="11 15" id="KW-1133">Transmembrane helix</keyword>
<evidence type="ECO:0000259" key="17">
    <source>
        <dbReference type="PROSITE" id="PS50110"/>
    </source>
</evidence>
<keyword evidence="12" id="KW-0902">Two-component regulatory system</keyword>
<dbReference type="Pfam" id="PF00512">
    <property type="entry name" value="HisKA"/>
    <property type="match status" value="1"/>
</dbReference>
<evidence type="ECO:0000256" key="13">
    <source>
        <dbReference type="PROSITE-ProRule" id="PRU00169"/>
    </source>
</evidence>
<evidence type="ECO:0000256" key="15">
    <source>
        <dbReference type="SAM" id="Phobius"/>
    </source>
</evidence>
<dbReference type="EMBL" id="JAAGRR010000133">
    <property type="protein sequence ID" value="NDY43216.1"/>
    <property type="molecule type" value="Genomic_DNA"/>
</dbReference>
<evidence type="ECO:0000256" key="10">
    <source>
        <dbReference type="ARBA" id="ARBA00022840"/>
    </source>
</evidence>
<evidence type="ECO:0000313" key="20">
    <source>
        <dbReference type="EMBL" id="NDY43216.1"/>
    </source>
</evidence>
<reference evidence="20 21" key="1">
    <citation type="submission" date="2020-02" db="EMBL/GenBank/DDBJ databases">
        <title>Comparative genomics of sulfur disproportionating microorganisms.</title>
        <authorList>
            <person name="Ward L.M."/>
            <person name="Bertran E."/>
            <person name="Johnston D.T."/>
        </authorList>
    </citation>
    <scope>NUCLEOTIDE SEQUENCE [LARGE SCALE GENOMIC DNA]</scope>
    <source>
        <strain evidence="20 21">DSM 100025</strain>
    </source>
</reference>
<keyword evidence="10" id="KW-0067">ATP-binding</keyword>
<keyword evidence="8" id="KW-0547">Nucleotide-binding</keyword>
<name>A0A6N9TXL6_DISTH</name>
<gene>
    <name evidence="20" type="ORF">G3N55_10230</name>
</gene>
<dbReference type="PROSITE" id="PS50109">
    <property type="entry name" value="HIS_KIN"/>
    <property type="match status" value="1"/>
</dbReference>
<evidence type="ECO:0000313" key="21">
    <source>
        <dbReference type="Proteomes" id="UP000469346"/>
    </source>
</evidence>
<feature type="transmembrane region" description="Helical" evidence="15">
    <location>
        <begin position="306"/>
        <end position="327"/>
    </location>
</feature>
<dbReference type="GO" id="GO:0005524">
    <property type="term" value="F:ATP binding"/>
    <property type="evidence" value="ECO:0007669"/>
    <property type="project" value="UniProtKB-KW"/>
</dbReference>
<dbReference type="InterPro" id="IPR036097">
    <property type="entry name" value="HisK_dim/P_sf"/>
</dbReference>
<dbReference type="CDD" id="cd00130">
    <property type="entry name" value="PAS"/>
    <property type="match status" value="2"/>
</dbReference>
<feature type="non-terminal residue" evidence="20">
    <location>
        <position position="999"/>
    </location>
</feature>
<feature type="domain" description="PAC" evidence="19">
    <location>
        <begin position="464"/>
        <end position="516"/>
    </location>
</feature>
<dbReference type="InterPro" id="IPR003661">
    <property type="entry name" value="HisK_dim/P_dom"/>
</dbReference>
<dbReference type="PANTHER" id="PTHR43065:SF46">
    <property type="entry name" value="C4-DICARBOXYLATE TRANSPORT SENSOR PROTEIN DCTB"/>
    <property type="match status" value="1"/>
</dbReference>
<dbReference type="Pfam" id="PF08448">
    <property type="entry name" value="PAS_4"/>
    <property type="match status" value="2"/>
</dbReference>
<evidence type="ECO:0000256" key="2">
    <source>
        <dbReference type="ARBA" id="ARBA00004651"/>
    </source>
</evidence>
<dbReference type="PRINTS" id="PR00344">
    <property type="entry name" value="BCTRLSENSOR"/>
</dbReference>
<dbReference type="Proteomes" id="UP000469346">
    <property type="component" value="Unassembled WGS sequence"/>
</dbReference>
<dbReference type="NCBIfam" id="TIGR00229">
    <property type="entry name" value="sensory_box"/>
    <property type="match status" value="2"/>
</dbReference>
<dbReference type="SMART" id="SM00388">
    <property type="entry name" value="HisKA"/>
    <property type="match status" value="1"/>
</dbReference>
<dbReference type="SUPFAM" id="SSF55874">
    <property type="entry name" value="ATPase domain of HSP90 chaperone/DNA topoisomerase II/histidine kinase"/>
    <property type="match status" value="1"/>
</dbReference>
<dbReference type="SUPFAM" id="SSF55785">
    <property type="entry name" value="PYP-like sensor domain (PAS domain)"/>
    <property type="match status" value="2"/>
</dbReference>
<dbReference type="InterPro" id="IPR005467">
    <property type="entry name" value="His_kinase_dom"/>
</dbReference>
<dbReference type="SUPFAM" id="SSF47384">
    <property type="entry name" value="Homodimeric domain of signal transducing histidine kinase"/>
    <property type="match status" value="1"/>
</dbReference>
<keyword evidence="4" id="KW-1003">Cell membrane</keyword>
<keyword evidence="5 13" id="KW-0597">Phosphoprotein</keyword>
<feature type="domain" description="PAS" evidence="18">
    <location>
        <begin position="517"/>
        <end position="562"/>
    </location>
</feature>
<accession>A0A6N9TXL6</accession>
<dbReference type="EC" id="2.7.13.3" evidence="3"/>
<sequence length="999" mass="109003">MLNPTGHHLRRFVLFMLAGALAVLAAAWVTSLVRLQRAHLLASARRALGNVVEFWPHEYRDQARLLEAYLGEIQSDPALAAAFRSGDRARLLAAARPRFRQMRRRSGVTHFYFIRPDGTCFLRVHKPDRNGDRIDRFTLRQAMETGAVAAGVELGPLGTLTLRVVAPWRTGTRLIGFVELGTEAQYLAEALHRALGVDLIFTVDKSLLRKADWAAGMRMLGHPADWDRFREAAMVGGTLAALPAALPDIESLPFLDGQAEPAIVEAGGRTVAAGLLPLQDARHREIGTLLVLKDVSFEVAQIRRHLVVFGAITAGVGTLLLAVFFVLGGRIEQRLRNAWLALQEENEARRRAEAELRRHRDRLEEMVARRTRDLEAANGQLRRAEADARDAHAELAQVFEATGNGIRVIGRDCRVVRVNRAFLRIAGGAAGDWVGRPCREHLPCPDCGARRCCLQEGPAAVRTGDFEMEVPRAGGERAYCVVATTPLHDAEGRLVGVVQSFHDITHRRRAEEEIRRAKEEWDRTFDAIGDVVTLHDPEMRLLRVNRAACDLFGATPEDLVGRHCHEIFRGAPEPCPGCPVAAALANHSPHAVEITHPNLGKVFLVTASPVMDPEGRLSQVVHIARDVTRIKKMEAELRQAQKMEAVGILSGGVAHDFNNILTGIGGYTDLCLAAQAADSPLRHHLEQILALVRRGADLTRQLLAFSRKQPLDRRPLDLNRVVSDVARMLARVLGDDVRLEVTTAPGLSPVMGDRAQLEQVLVNMAVNARDAMPEGGTLTIATGARRIAPGDDVPRKLPPGDYVELVVRDTGVGMDEAVLEQIFEPFFTTKDVGKGTGLGLATAYGIVEQHGGTITVESAPGRGTTFRVYLPAGGDVPGAEEAAAGPGAEPPRGSGTILLVEDEPAIRQMFVSALQGFGYTVLPAADPDEAEDLLRRHRDAVDLLVTDIKMPGRNGIELHRALGRERPGLKVIFMSGYADAALLDEAFPADARPPFLPKP</sequence>
<feature type="transmembrane region" description="Helical" evidence="15">
    <location>
        <begin position="12"/>
        <end position="35"/>
    </location>
</feature>
<dbReference type="SMART" id="SM00091">
    <property type="entry name" value="PAS"/>
    <property type="match status" value="2"/>
</dbReference>
<keyword evidence="15" id="KW-0472">Membrane</keyword>
<proteinExistence type="predicted"/>
<evidence type="ECO:0000256" key="5">
    <source>
        <dbReference type="ARBA" id="ARBA00022553"/>
    </source>
</evidence>
<evidence type="ECO:0000256" key="1">
    <source>
        <dbReference type="ARBA" id="ARBA00000085"/>
    </source>
</evidence>
<evidence type="ECO:0000259" key="19">
    <source>
        <dbReference type="PROSITE" id="PS50113"/>
    </source>
</evidence>
<evidence type="ECO:0000256" key="12">
    <source>
        <dbReference type="ARBA" id="ARBA00023012"/>
    </source>
</evidence>
<dbReference type="InterPro" id="IPR029151">
    <property type="entry name" value="Sensor-like_sf"/>
</dbReference>
<dbReference type="InterPro" id="IPR029150">
    <property type="entry name" value="dCache_3"/>
</dbReference>
<comment type="subcellular location">
    <subcellularLocation>
        <location evidence="2">Cell membrane</location>
        <topology evidence="2">Multi-pass membrane protein</topology>
    </subcellularLocation>
</comment>
<comment type="caution">
    <text evidence="20">The sequence shown here is derived from an EMBL/GenBank/DDBJ whole genome shotgun (WGS) entry which is preliminary data.</text>
</comment>
<dbReference type="InterPro" id="IPR003594">
    <property type="entry name" value="HATPase_dom"/>
</dbReference>
<dbReference type="InterPro" id="IPR000700">
    <property type="entry name" value="PAS-assoc_C"/>
</dbReference>
<dbReference type="InterPro" id="IPR011006">
    <property type="entry name" value="CheY-like_superfamily"/>
</dbReference>
<dbReference type="CDD" id="cd00156">
    <property type="entry name" value="REC"/>
    <property type="match status" value="1"/>
</dbReference>
<dbReference type="SUPFAM" id="SSF103190">
    <property type="entry name" value="Sensory domain-like"/>
    <property type="match status" value="1"/>
</dbReference>
<dbReference type="InterPro" id="IPR001789">
    <property type="entry name" value="Sig_transdc_resp-reg_receiver"/>
</dbReference>
<evidence type="ECO:0000256" key="11">
    <source>
        <dbReference type="ARBA" id="ARBA00022989"/>
    </source>
</evidence>
<evidence type="ECO:0000256" key="14">
    <source>
        <dbReference type="SAM" id="Coils"/>
    </source>
</evidence>
<dbReference type="PANTHER" id="PTHR43065">
    <property type="entry name" value="SENSOR HISTIDINE KINASE"/>
    <property type="match status" value="1"/>
</dbReference>
<evidence type="ECO:0000256" key="8">
    <source>
        <dbReference type="ARBA" id="ARBA00022741"/>
    </source>
</evidence>
<dbReference type="Gene3D" id="3.40.50.2300">
    <property type="match status" value="1"/>
</dbReference>
<dbReference type="PROSITE" id="PS50112">
    <property type="entry name" value="PAS"/>
    <property type="match status" value="1"/>
</dbReference>
<feature type="modified residue" description="4-aspartylphosphate" evidence="13">
    <location>
        <position position="947"/>
    </location>
</feature>
<comment type="catalytic activity">
    <reaction evidence="1">
        <text>ATP + protein L-histidine = ADP + protein N-phospho-L-histidine.</text>
        <dbReference type="EC" id="2.7.13.3"/>
    </reaction>
</comment>
<dbReference type="InterPro" id="IPR000014">
    <property type="entry name" value="PAS"/>
</dbReference>
<keyword evidence="21" id="KW-1185">Reference proteome</keyword>
<protein>
    <recommendedName>
        <fullName evidence="3">histidine kinase</fullName>
        <ecNumber evidence="3">2.7.13.3</ecNumber>
    </recommendedName>
</protein>
<dbReference type="InterPro" id="IPR004358">
    <property type="entry name" value="Sig_transdc_His_kin-like_C"/>
</dbReference>
<dbReference type="InterPro" id="IPR035965">
    <property type="entry name" value="PAS-like_dom_sf"/>
</dbReference>
<evidence type="ECO:0000256" key="7">
    <source>
        <dbReference type="ARBA" id="ARBA00022692"/>
    </source>
</evidence>
<feature type="domain" description="Response regulatory" evidence="17">
    <location>
        <begin position="896"/>
        <end position="999"/>
    </location>
</feature>
<dbReference type="AlphaFoldDB" id="A0A6N9TXL6"/>
<dbReference type="GO" id="GO:0005886">
    <property type="term" value="C:plasma membrane"/>
    <property type="evidence" value="ECO:0007669"/>
    <property type="project" value="UniProtKB-SubCell"/>
</dbReference>
<keyword evidence="9" id="KW-0418">Kinase</keyword>
<keyword evidence="14" id="KW-0175">Coiled coil</keyword>
<dbReference type="CDD" id="cd00082">
    <property type="entry name" value="HisKA"/>
    <property type="match status" value="1"/>
</dbReference>
<dbReference type="Gene3D" id="3.30.450.20">
    <property type="entry name" value="PAS domain"/>
    <property type="match status" value="3"/>
</dbReference>
<feature type="domain" description="PAC" evidence="19">
    <location>
        <begin position="588"/>
        <end position="639"/>
    </location>
</feature>
<dbReference type="Gene3D" id="3.30.565.10">
    <property type="entry name" value="Histidine kinase-like ATPase, C-terminal domain"/>
    <property type="match status" value="1"/>
</dbReference>
<dbReference type="Gene3D" id="1.10.287.130">
    <property type="match status" value="1"/>
</dbReference>
<feature type="coiled-coil region" evidence="14">
    <location>
        <begin position="342"/>
        <end position="401"/>
    </location>
</feature>
<dbReference type="SMART" id="SM00387">
    <property type="entry name" value="HATPase_c"/>
    <property type="match status" value="1"/>
</dbReference>
<dbReference type="SUPFAM" id="SSF52172">
    <property type="entry name" value="CheY-like"/>
    <property type="match status" value="1"/>
</dbReference>
<evidence type="ECO:0000256" key="3">
    <source>
        <dbReference type="ARBA" id="ARBA00012438"/>
    </source>
</evidence>
<feature type="domain" description="Histidine kinase" evidence="16">
    <location>
        <begin position="652"/>
        <end position="874"/>
    </location>
</feature>
<evidence type="ECO:0000259" key="16">
    <source>
        <dbReference type="PROSITE" id="PS50109"/>
    </source>
</evidence>
<evidence type="ECO:0000256" key="6">
    <source>
        <dbReference type="ARBA" id="ARBA00022679"/>
    </source>
</evidence>
<dbReference type="Pfam" id="PF02518">
    <property type="entry name" value="HATPase_c"/>
    <property type="match status" value="1"/>
</dbReference>
<keyword evidence="6" id="KW-0808">Transferase</keyword>
<dbReference type="RefSeq" id="WP_163299329.1">
    <property type="nucleotide sequence ID" value="NZ_JAAGRR010000133.1"/>
</dbReference>